<proteinExistence type="predicted"/>
<evidence type="ECO:0000256" key="1">
    <source>
        <dbReference type="SAM" id="MobiDB-lite"/>
    </source>
</evidence>
<dbReference type="EMBL" id="LT158599">
    <property type="protein sequence ID" value="CVK34397.1"/>
    <property type="molecule type" value="Genomic_DNA"/>
</dbReference>
<dbReference type="Proteomes" id="UP000069850">
    <property type="component" value="Chromosome 1"/>
</dbReference>
<evidence type="ECO:0000313" key="3">
    <source>
        <dbReference type="Proteomes" id="UP000069850"/>
    </source>
</evidence>
<feature type="region of interest" description="Disordered" evidence="1">
    <location>
        <begin position="66"/>
        <end position="89"/>
    </location>
</feature>
<evidence type="ECO:0000313" key="2">
    <source>
        <dbReference type="EMBL" id="CVK34397.1"/>
    </source>
</evidence>
<reference evidence="2 3" key="1">
    <citation type="submission" date="2016-01" db="EMBL/GenBank/DDBJ databases">
        <authorList>
            <person name="Manzoor S."/>
        </authorList>
    </citation>
    <scope>NUCLEOTIDE SEQUENCE [LARGE SCALE GENOMIC DNA]</scope>
    <source>
        <strain evidence="2">Methanoculleus sp MAB1</strain>
    </source>
</reference>
<accession>A0A0X8XZ42</accession>
<name>A0A0X8XZ42_9EURY</name>
<organism evidence="2 3">
    <name type="scientific">Methanoculleus bourgensis</name>
    <dbReference type="NCBI Taxonomy" id="83986"/>
    <lineage>
        <taxon>Archaea</taxon>
        <taxon>Methanobacteriati</taxon>
        <taxon>Methanobacteriota</taxon>
        <taxon>Stenosarchaea group</taxon>
        <taxon>Methanomicrobia</taxon>
        <taxon>Methanomicrobiales</taxon>
        <taxon>Methanomicrobiaceae</taxon>
        <taxon>Methanoculleus</taxon>
    </lineage>
</organism>
<dbReference type="KEGG" id="mema:MMAB1_3184"/>
<sequence length="89" mass="9619">MKRAQKNMPFTSGISELQSAIPTPVGYPCSYRAPFSNGTGDSMPIYIYVVWGYTIPVNCGSSPSGAVTTPGRMQGIHRPRPPAWKTGSR</sequence>
<dbReference type="AlphaFoldDB" id="A0A0X8XZ42"/>
<protein>
    <submittedName>
        <fullName evidence="2">Uncharacterized protein</fullName>
    </submittedName>
</protein>
<gene>
    <name evidence="2" type="ORF">MMAB1_3184</name>
</gene>